<dbReference type="InterPro" id="IPR014001">
    <property type="entry name" value="Helicase_ATP-bd"/>
</dbReference>
<evidence type="ECO:0000313" key="7">
    <source>
        <dbReference type="Proteomes" id="UP001165065"/>
    </source>
</evidence>
<evidence type="ECO:0008006" key="8">
    <source>
        <dbReference type="Google" id="ProtNLM"/>
    </source>
</evidence>
<gene>
    <name evidence="6" type="ORF">TrCOL_g9386</name>
</gene>
<keyword evidence="7" id="KW-1185">Reference proteome</keyword>
<dbReference type="EMBL" id="BRYA01000550">
    <property type="protein sequence ID" value="GMI22549.1"/>
    <property type="molecule type" value="Genomic_DNA"/>
</dbReference>
<sequence>MIQSSHSMDASQHFGSLYFHQYLAIKSALLGKHTLITTPTGSGKSLCYTLPLFLNSHPRMMMGWVEKGGNGMVIYPTKALGEDQKEKFVRWERMSGGNLNVGVVSGDVPVEKRRGVFDSNNVIITNVDTLHHYILPSSDKKIVEWLSNLTLIVVDEIHYYGENKIQTSFEGVMNRLRLRSKNQTFVATSATVTDRNKLVPRISFNEISEDTSGSGRQCYYVTKSPVLAPTPAQQSPVVTVAEICLKAFKCGLKVMGFCRTRGLCEAVYDIILKTKDVPKKPEVAIYRGGYTPSVRKQLEENMFRGFYDIIIGTSALELGIDIVGIDVVVILGTGMDEGKVKQMGGRCGRSGREGVVLQVCFNGESEGRAYDVPEICWSKVKKGNLRDKWVDRVMGLCRAVEGGWGHEEKTLWGEEVYDDVVAYWSEKGKLFEQGGSWWAKQSMRNANKLLQIRNVEPLTYLIVDVNLMKEDEEITNRSKCVLDTVTYSRVFYYSFPSAIILHRGTSYEVISVEEPPRILGGESRKECKVLVKRFPNVTYRTEPFQKTHLTITKTFSSVGKFATEGTLNVKRQVWGYRRIDKKTGLEIARSEIALPAIEWDTRYIKFSLPRREILARIGNMTGEQFDTGLHALNHALCKSVGLFVDAEDGEVDCDHIHHGGSHVLLYDNKPGSNGTCNLLWKVVEQSIMKGGEGIFKEAMRLLSSCQYCQRVSGGEGEGDGGGREKNENFDLGCPECIKLGTCLVYNKGLSRRWGRIVGEGMMDVIKGLKLGEGGGEERDGGQKRQQTTKIEASPRKIKREHALAEARQLEVAKTRQVVVGRPTWELDGAKRWGDVSDNFSKTYLLGKELQENSGWLNEDEDDNDRIIRGEWEEEGGGVAKKGGKKV</sequence>
<dbReference type="GO" id="GO:0005634">
    <property type="term" value="C:nucleus"/>
    <property type="evidence" value="ECO:0007669"/>
    <property type="project" value="TreeGrafter"/>
</dbReference>
<dbReference type="GO" id="GO:0036297">
    <property type="term" value="P:interstrand cross-link repair"/>
    <property type="evidence" value="ECO:0007669"/>
    <property type="project" value="TreeGrafter"/>
</dbReference>
<dbReference type="Pfam" id="PF09369">
    <property type="entry name" value="MZB"/>
    <property type="match status" value="1"/>
</dbReference>
<dbReference type="InterPro" id="IPR018973">
    <property type="entry name" value="MZB"/>
</dbReference>
<feature type="region of interest" description="Disordered" evidence="3">
    <location>
        <begin position="771"/>
        <end position="790"/>
    </location>
</feature>
<dbReference type="GO" id="GO:0006289">
    <property type="term" value="P:nucleotide-excision repair"/>
    <property type="evidence" value="ECO:0007669"/>
    <property type="project" value="TreeGrafter"/>
</dbReference>
<dbReference type="PROSITE" id="PS51192">
    <property type="entry name" value="HELICASE_ATP_BIND_1"/>
    <property type="match status" value="1"/>
</dbReference>
<dbReference type="GO" id="GO:0003676">
    <property type="term" value="F:nucleic acid binding"/>
    <property type="evidence" value="ECO:0007669"/>
    <property type="project" value="InterPro"/>
</dbReference>
<dbReference type="SMART" id="SM00487">
    <property type="entry name" value="DEXDc"/>
    <property type="match status" value="1"/>
</dbReference>
<dbReference type="OrthoDB" id="18781at2759"/>
<feature type="domain" description="Helicase ATP-binding" evidence="4">
    <location>
        <begin position="25"/>
        <end position="210"/>
    </location>
</feature>
<dbReference type="PANTHER" id="PTHR47957:SF3">
    <property type="entry name" value="ATP-DEPENDENT HELICASE HRQ1"/>
    <property type="match status" value="1"/>
</dbReference>
<organism evidence="6 7">
    <name type="scientific">Triparma columacea</name>
    <dbReference type="NCBI Taxonomy" id="722753"/>
    <lineage>
        <taxon>Eukaryota</taxon>
        <taxon>Sar</taxon>
        <taxon>Stramenopiles</taxon>
        <taxon>Ochrophyta</taxon>
        <taxon>Bolidophyceae</taxon>
        <taxon>Parmales</taxon>
        <taxon>Triparmaceae</taxon>
        <taxon>Triparma</taxon>
    </lineage>
</organism>
<dbReference type="Pfam" id="PF00271">
    <property type="entry name" value="Helicase_C"/>
    <property type="match status" value="1"/>
</dbReference>
<evidence type="ECO:0000256" key="2">
    <source>
        <dbReference type="ARBA" id="ARBA00022840"/>
    </source>
</evidence>
<keyword evidence="1" id="KW-0547">Nucleotide-binding</keyword>
<dbReference type="AlphaFoldDB" id="A0A9W7FXZ5"/>
<dbReference type="InterPro" id="IPR001650">
    <property type="entry name" value="Helicase_C-like"/>
</dbReference>
<evidence type="ECO:0000256" key="1">
    <source>
        <dbReference type="ARBA" id="ARBA00022741"/>
    </source>
</evidence>
<keyword evidence="2" id="KW-0067">ATP-binding</keyword>
<feature type="domain" description="Helicase C-terminal" evidence="5">
    <location>
        <begin position="242"/>
        <end position="391"/>
    </location>
</feature>
<dbReference type="GO" id="GO:0005524">
    <property type="term" value="F:ATP binding"/>
    <property type="evidence" value="ECO:0007669"/>
    <property type="project" value="UniProtKB-KW"/>
</dbReference>
<dbReference type="PROSITE" id="PS51194">
    <property type="entry name" value="HELICASE_CTER"/>
    <property type="match status" value="1"/>
</dbReference>
<dbReference type="InterPro" id="IPR011545">
    <property type="entry name" value="DEAD/DEAH_box_helicase_dom"/>
</dbReference>
<dbReference type="SMART" id="SM00490">
    <property type="entry name" value="HELICc"/>
    <property type="match status" value="1"/>
</dbReference>
<reference evidence="7" key="1">
    <citation type="journal article" date="2023" name="Commun. Biol.">
        <title>Genome analysis of Parmales, the sister group of diatoms, reveals the evolutionary specialization of diatoms from phago-mixotrophs to photoautotrophs.</title>
        <authorList>
            <person name="Ban H."/>
            <person name="Sato S."/>
            <person name="Yoshikawa S."/>
            <person name="Yamada K."/>
            <person name="Nakamura Y."/>
            <person name="Ichinomiya M."/>
            <person name="Sato N."/>
            <person name="Blanc-Mathieu R."/>
            <person name="Endo H."/>
            <person name="Kuwata A."/>
            <person name="Ogata H."/>
        </authorList>
    </citation>
    <scope>NUCLEOTIDE SEQUENCE [LARGE SCALE GENOMIC DNA]</scope>
</reference>
<dbReference type="SUPFAM" id="SSF52540">
    <property type="entry name" value="P-loop containing nucleoside triphosphate hydrolases"/>
    <property type="match status" value="1"/>
</dbReference>
<accession>A0A9W7FXZ5</accession>
<dbReference type="PANTHER" id="PTHR47957">
    <property type="entry name" value="ATP-DEPENDENT HELICASE HRQ1"/>
    <property type="match status" value="1"/>
</dbReference>
<dbReference type="GO" id="GO:0043138">
    <property type="term" value="F:3'-5' DNA helicase activity"/>
    <property type="evidence" value="ECO:0007669"/>
    <property type="project" value="TreeGrafter"/>
</dbReference>
<evidence type="ECO:0000313" key="6">
    <source>
        <dbReference type="EMBL" id="GMI22549.1"/>
    </source>
</evidence>
<evidence type="ECO:0000256" key="3">
    <source>
        <dbReference type="SAM" id="MobiDB-lite"/>
    </source>
</evidence>
<evidence type="ECO:0000259" key="4">
    <source>
        <dbReference type="PROSITE" id="PS51192"/>
    </source>
</evidence>
<dbReference type="Gene3D" id="3.40.50.300">
    <property type="entry name" value="P-loop containing nucleotide triphosphate hydrolases"/>
    <property type="match status" value="2"/>
</dbReference>
<evidence type="ECO:0000259" key="5">
    <source>
        <dbReference type="PROSITE" id="PS51194"/>
    </source>
</evidence>
<dbReference type="Proteomes" id="UP001165065">
    <property type="component" value="Unassembled WGS sequence"/>
</dbReference>
<name>A0A9W7FXZ5_9STRA</name>
<proteinExistence type="predicted"/>
<dbReference type="InterPro" id="IPR027417">
    <property type="entry name" value="P-loop_NTPase"/>
</dbReference>
<protein>
    <recommendedName>
        <fullName evidence="8">DEAD/DEAH box helicase</fullName>
    </recommendedName>
</protein>
<dbReference type="Pfam" id="PF00270">
    <property type="entry name" value="DEAD"/>
    <property type="match status" value="1"/>
</dbReference>
<comment type="caution">
    <text evidence="6">The sequence shown here is derived from an EMBL/GenBank/DDBJ whole genome shotgun (WGS) entry which is preliminary data.</text>
</comment>